<dbReference type="Pfam" id="PF00176">
    <property type="entry name" value="SNF2-rel_dom"/>
    <property type="match status" value="1"/>
</dbReference>
<dbReference type="InterPro" id="IPR027417">
    <property type="entry name" value="P-loop_NTPase"/>
</dbReference>
<evidence type="ECO:0000259" key="4">
    <source>
        <dbReference type="PROSITE" id="PS51194"/>
    </source>
</evidence>
<feature type="domain" description="Helicase C-terminal" evidence="4">
    <location>
        <begin position="382"/>
        <end position="543"/>
    </location>
</feature>
<dbReference type="SMART" id="SM00487">
    <property type="entry name" value="DEXDc"/>
    <property type="match status" value="1"/>
</dbReference>
<dbReference type="SUPFAM" id="SSF52540">
    <property type="entry name" value="P-loop containing nucleoside triphosphate hydrolases"/>
    <property type="match status" value="2"/>
</dbReference>
<dbReference type="InterPro" id="IPR000330">
    <property type="entry name" value="SNF2_N"/>
</dbReference>
<keyword evidence="1" id="KW-0378">Hydrolase</keyword>
<dbReference type="CDD" id="cd18793">
    <property type="entry name" value="SF2_C_SNF"/>
    <property type="match status" value="1"/>
</dbReference>
<evidence type="ECO:0000256" key="1">
    <source>
        <dbReference type="ARBA" id="ARBA00022801"/>
    </source>
</evidence>
<protein>
    <submittedName>
        <fullName evidence="5">RuvB-like chromatin remodeling ATPase</fullName>
    </submittedName>
</protein>
<dbReference type="SMART" id="SM00490">
    <property type="entry name" value="HELICc"/>
    <property type="match status" value="1"/>
</dbReference>
<feature type="domain" description="Helicase ATP-binding" evidence="3">
    <location>
        <begin position="56"/>
        <end position="230"/>
    </location>
</feature>
<dbReference type="GO" id="GO:0005524">
    <property type="term" value="F:ATP binding"/>
    <property type="evidence" value="ECO:0007669"/>
    <property type="project" value="InterPro"/>
</dbReference>
<name>A0A8F8KQ86_9VIRU</name>
<dbReference type="PROSITE" id="PS51192">
    <property type="entry name" value="HELICASE_ATP_BIND_1"/>
    <property type="match status" value="1"/>
</dbReference>
<dbReference type="Gene3D" id="3.40.50.10810">
    <property type="entry name" value="Tandem AAA-ATPase domain"/>
    <property type="match status" value="1"/>
</dbReference>
<dbReference type="PROSITE" id="PS51194">
    <property type="entry name" value="HELICASE_CTER"/>
    <property type="match status" value="1"/>
</dbReference>
<evidence type="ECO:0000256" key="2">
    <source>
        <dbReference type="SAM" id="MobiDB-lite"/>
    </source>
</evidence>
<dbReference type="InterPro" id="IPR001650">
    <property type="entry name" value="Helicase_C-like"/>
</dbReference>
<dbReference type="GO" id="GO:0031297">
    <property type="term" value="P:replication fork processing"/>
    <property type="evidence" value="ECO:0007669"/>
    <property type="project" value="TreeGrafter"/>
</dbReference>
<reference evidence="5" key="1">
    <citation type="submission" date="2021-06" db="EMBL/GenBank/DDBJ databases">
        <authorList>
            <person name="Rolland C."/>
        </authorList>
    </citation>
    <scope>NUCLEOTIDE SEQUENCE</scope>
    <source>
        <strain evidence="5">347.936635</strain>
    </source>
</reference>
<dbReference type="InterPro" id="IPR014001">
    <property type="entry name" value="Helicase_ATP-bd"/>
</dbReference>
<evidence type="ECO:0000259" key="3">
    <source>
        <dbReference type="PROSITE" id="PS51192"/>
    </source>
</evidence>
<feature type="region of interest" description="Disordered" evidence="2">
    <location>
        <begin position="115"/>
        <end position="140"/>
    </location>
</feature>
<gene>
    <name evidence="5" type="ORF">KOM_12_522</name>
</gene>
<dbReference type="PANTHER" id="PTHR45766:SF6">
    <property type="entry name" value="SWI_SNF-RELATED MATRIX-ASSOCIATED ACTIN-DEPENDENT REGULATOR OF CHROMATIN SUBFAMILY A-LIKE PROTEIN 1"/>
    <property type="match status" value="1"/>
</dbReference>
<dbReference type="Pfam" id="PF00271">
    <property type="entry name" value="Helicase_C"/>
    <property type="match status" value="1"/>
</dbReference>
<dbReference type="EMBL" id="MZ420154">
    <property type="protein sequence ID" value="QYA18790.1"/>
    <property type="molecule type" value="Genomic_DNA"/>
</dbReference>
<dbReference type="Gene3D" id="3.40.50.300">
    <property type="entry name" value="P-loop containing nucleotide triphosphate hydrolases"/>
    <property type="match status" value="1"/>
</dbReference>
<organism evidence="5">
    <name type="scientific">Clandestinovirus</name>
    <dbReference type="NCBI Taxonomy" id="2831644"/>
    <lineage>
        <taxon>Viruses</taxon>
    </lineage>
</organism>
<proteinExistence type="predicted"/>
<dbReference type="InterPro" id="IPR038718">
    <property type="entry name" value="SNF2-like_sf"/>
</dbReference>
<dbReference type="GO" id="GO:0006281">
    <property type="term" value="P:DNA repair"/>
    <property type="evidence" value="ECO:0007669"/>
    <property type="project" value="TreeGrafter"/>
</dbReference>
<dbReference type="GO" id="GO:0016787">
    <property type="term" value="F:hydrolase activity"/>
    <property type="evidence" value="ECO:0007669"/>
    <property type="project" value="UniProtKB-KW"/>
</dbReference>
<sequence>MATKRPAPSVGNKEPVAKKPRLVPKSLPKVELFDANPHWKGEISKIILPYQKESVEFAVKNDGKIFIADDMGLGKTLQAISIMMHYRSEWPLLIMAPSTLCSQWKYEMERWIPELKPPPPPPPVGKRKPKKDKGHDHPVRWIKDGKTPLGGIVDVIPYTLLDSKIEELMAIGYKCIIADECHYLKNKKAQRTKNAITVGKKAQRKVMLSGTPILNFPADLYSQLKFLDVGEKLYQSVVNANPADRRGMDNGGKLFDNWTSFTTRYCNGHLNQFREWDVRGVTNPEELHRVLTDVCLIRRRKDDVLTQLPPKFRRAHYIDIAPGQAKEIQKALDDIRIRAQNLAKLPAAQIRKAIFEMMKQGQMKMEVFRKNAEAKAEPSRKYIREVLQNTDHKFLVFAHHRAMMDEIEAELTEHAQKINVPDFHIRIDGNTKDDRHKLVQYFQTQPQCRVALLSITAAGVGLTLTAAPEVIFAELYWNPAAMLQAEDRIHRIGQTQNCNITYLVARDSFDDRMWKILNRKYKTTSAIIDGIANATMLTLQDSDQEYERTDAASILAECLFDDIMEDA</sequence>
<evidence type="ECO:0000313" key="5">
    <source>
        <dbReference type="EMBL" id="QYA18790.1"/>
    </source>
</evidence>
<accession>A0A8F8KQ86</accession>
<dbReference type="InterPro" id="IPR049730">
    <property type="entry name" value="SNF2/RAD54-like_C"/>
</dbReference>
<feature type="compositionally biased region" description="Pro residues" evidence="2">
    <location>
        <begin position="115"/>
        <end position="124"/>
    </location>
</feature>
<dbReference type="PANTHER" id="PTHR45766">
    <property type="entry name" value="DNA ANNEALING HELICASE AND ENDONUCLEASE ZRANB3 FAMILY MEMBER"/>
    <property type="match status" value="1"/>
</dbReference>